<gene>
    <name evidence="2" type="ORF">EN45_006120</name>
</gene>
<proteinExistence type="predicted"/>
<organism evidence="2">
    <name type="scientific">Penicillium chrysogenum</name>
    <name type="common">Penicillium notatum</name>
    <dbReference type="NCBI Taxonomy" id="5076"/>
    <lineage>
        <taxon>Eukaryota</taxon>
        <taxon>Fungi</taxon>
        <taxon>Dikarya</taxon>
        <taxon>Ascomycota</taxon>
        <taxon>Pezizomycotina</taxon>
        <taxon>Eurotiomycetes</taxon>
        <taxon>Eurotiomycetidae</taxon>
        <taxon>Eurotiales</taxon>
        <taxon>Aspergillaceae</taxon>
        <taxon>Penicillium</taxon>
        <taxon>Penicillium chrysogenum species complex</taxon>
    </lineage>
</organism>
<evidence type="ECO:0000313" key="2">
    <source>
        <dbReference type="EMBL" id="KZN90495.1"/>
    </source>
</evidence>
<dbReference type="EMBL" id="CM002798">
    <property type="protein sequence ID" value="KZN90495.1"/>
    <property type="molecule type" value="Genomic_DNA"/>
</dbReference>
<accession>A0A161YCY9</accession>
<sequence length="95" mass="10713">MPSYKNDPPDQEYLDSIKKHTDKETNKPETSSTEAASPKVAQPPPKPKLKETKTLEAEKDDMDIVSENLKTHSDKIATEKRGKSSEDDKKKKMQA</sequence>
<feature type="compositionally biased region" description="Basic and acidic residues" evidence="1">
    <location>
        <begin position="48"/>
        <end position="57"/>
    </location>
</feature>
<dbReference type="Proteomes" id="UP000076449">
    <property type="component" value="Chromosome I"/>
</dbReference>
<feature type="region of interest" description="Disordered" evidence="1">
    <location>
        <begin position="1"/>
        <end position="95"/>
    </location>
</feature>
<reference evidence="2" key="1">
    <citation type="journal article" date="2014" name="Genome Announc.">
        <title>Complete sequencing and chromosome-scale genome assembly of the industrial progenitor strain P2niaD18 from the penicillin producer Penicillium chrysogenum.</title>
        <authorList>
            <person name="Specht T."/>
            <person name="Dahlmann T.A."/>
            <person name="Zadra I."/>
            <person name="Kurnsteiner H."/>
            <person name="Kuck U."/>
        </authorList>
    </citation>
    <scope>NUCLEOTIDE SEQUENCE [LARGE SCALE GENOMIC DNA]</scope>
    <source>
        <strain evidence="2">P2niaD18</strain>
    </source>
</reference>
<dbReference type="AlphaFoldDB" id="A0A161YCY9"/>
<feature type="compositionally biased region" description="Basic and acidic residues" evidence="1">
    <location>
        <begin position="15"/>
        <end position="27"/>
    </location>
</feature>
<evidence type="ECO:0000256" key="1">
    <source>
        <dbReference type="SAM" id="MobiDB-lite"/>
    </source>
</evidence>
<protein>
    <submittedName>
        <fullName evidence="2">Uncharacterized protein</fullName>
    </submittedName>
</protein>
<name>A0A161YCY9_PENCH</name>
<feature type="compositionally biased region" description="Basic and acidic residues" evidence="1">
    <location>
        <begin position="69"/>
        <end position="95"/>
    </location>
</feature>